<dbReference type="Gene3D" id="1.10.287.950">
    <property type="entry name" value="Methyl-accepting chemotaxis protein"/>
    <property type="match status" value="1"/>
</dbReference>
<keyword evidence="10" id="KW-1185">Reference proteome</keyword>
<dbReference type="STRING" id="1408250.Q760_06270"/>
<keyword evidence="3 5" id="KW-0807">Transducer</keyword>
<feature type="domain" description="Methyl-accepting transducer" evidence="7">
    <location>
        <begin position="283"/>
        <end position="519"/>
    </location>
</feature>
<protein>
    <recommendedName>
        <fullName evidence="11">Methyl-accepting chemotaxis protein</fullName>
    </recommendedName>
</protein>
<evidence type="ECO:0000256" key="3">
    <source>
        <dbReference type="ARBA" id="ARBA00023224"/>
    </source>
</evidence>
<keyword evidence="2 6" id="KW-1133">Transmembrane helix</keyword>
<dbReference type="Proteomes" id="UP000029833">
    <property type="component" value="Unassembled WGS sequence"/>
</dbReference>
<dbReference type="CDD" id="cd06225">
    <property type="entry name" value="HAMP"/>
    <property type="match status" value="1"/>
</dbReference>
<feature type="transmembrane region" description="Helical" evidence="6">
    <location>
        <begin position="203"/>
        <end position="222"/>
    </location>
</feature>
<dbReference type="PROSITE" id="PS50111">
    <property type="entry name" value="CHEMOTAXIS_TRANSDUC_2"/>
    <property type="match status" value="1"/>
</dbReference>
<organism evidence="9 10">
    <name type="scientific">Cellulomonas cellasea DSM 20118</name>
    <dbReference type="NCBI Taxonomy" id="1408250"/>
    <lineage>
        <taxon>Bacteria</taxon>
        <taxon>Bacillati</taxon>
        <taxon>Actinomycetota</taxon>
        <taxon>Actinomycetes</taxon>
        <taxon>Micrococcales</taxon>
        <taxon>Cellulomonadaceae</taxon>
        <taxon>Cellulomonas</taxon>
    </lineage>
</organism>
<evidence type="ECO:0000256" key="2">
    <source>
        <dbReference type="ARBA" id="ARBA00022989"/>
    </source>
</evidence>
<dbReference type="InterPro" id="IPR003660">
    <property type="entry name" value="HAMP_dom"/>
</dbReference>
<evidence type="ECO:0000313" key="10">
    <source>
        <dbReference type="Proteomes" id="UP000029833"/>
    </source>
</evidence>
<dbReference type="Pfam" id="PF05227">
    <property type="entry name" value="CHASE3"/>
    <property type="match status" value="1"/>
</dbReference>
<dbReference type="Pfam" id="PF00672">
    <property type="entry name" value="HAMP"/>
    <property type="match status" value="1"/>
</dbReference>
<sequence length="541" mass="55937">MSTTAPDPTVPPAAAGPRWSWTIGRRLVAGYAVALVLLAVIGVVSFTNTQKLVENSGWVAHTHQVLNGTDAILSSLKDAETGQRGYLITGVDGYLAPYTAAQADVTEHIDAVRALTSDNAEQQGRLDDLEPLVAAKFEEMQQTIDVRDDEGFEAAQAIVLSDAGKAVMDQIRGVLDEIRSDEAQLLAERDAAASATATTTKSVVLGGTAVAVLVVLVLATFLTRSITRPVNALTSRLREIADGDGDLTQRVDESAADEIGALATVFNRFVGNVATLVQQIGETASTSSAAAQELSVITAEMTRQSSDAALQATAAAAAAEQVSSNVQTVAAASEQMGASIHEIARSASEASNAGRTAVTRTDEANTTISRLGESSAAIGGVVALINTIAQQTNLLALNATIEAARAGEAGKGFAVVAGEVKELAQQTARATEEITARISQIQGDVDVAVSAISSTTQVIGQVNDHQSSIAGAVEEQSATTSAMSANVAEAAVGATTIADNVRSIAENAQHTVGNIDQIRSSADELARSSQHLDELVGRFRV</sequence>
<name>A0A0A0B3J3_9CELL</name>
<feature type="domain" description="HAMP" evidence="8">
    <location>
        <begin position="224"/>
        <end position="278"/>
    </location>
</feature>
<dbReference type="AlphaFoldDB" id="A0A0A0B3J3"/>
<comment type="caution">
    <text evidence="9">The sequence shown here is derived from an EMBL/GenBank/DDBJ whole genome shotgun (WGS) entry which is preliminary data.</text>
</comment>
<dbReference type="PANTHER" id="PTHR32089">
    <property type="entry name" value="METHYL-ACCEPTING CHEMOTAXIS PROTEIN MCPB"/>
    <property type="match status" value="1"/>
</dbReference>
<dbReference type="Pfam" id="PF00015">
    <property type="entry name" value="MCPsignal"/>
    <property type="match status" value="1"/>
</dbReference>
<dbReference type="InterPro" id="IPR004089">
    <property type="entry name" value="MCPsignal_dom"/>
</dbReference>
<feature type="transmembrane region" description="Helical" evidence="6">
    <location>
        <begin position="28"/>
        <end position="46"/>
    </location>
</feature>
<accession>A0A0A0B3J3</accession>
<evidence type="ECO:0000256" key="5">
    <source>
        <dbReference type="PROSITE-ProRule" id="PRU00284"/>
    </source>
</evidence>
<gene>
    <name evidence="9" type="ORF">Q760_06270</name>
</gene>
<dbReference type="SUPFAM" id="SSF58104">
    <property type="entry name" value="Methyl-accepting chemotaxis protein (MCP) signaling domain"/>
    <property type="match status" value="1"/>
</dbReference>
<reference evidence="9 10" key="1">
    <citation type="submission" date="2013-10" db="EMBL/GenBank/DDBJ databases">
        <authorList>
            <person name="Wang G."/>
            <person name="Zhuang W."/>
        </authorList>
    </citation>
    <scope>NUCLEOTIDE SEQUENCE [LARGE SCALE GENOMIC DNA]</scope>
    <source>
        <strain evidence="9 10">DSM 20118</strain>
    </source>
</reference>
<dbReference type="InterPro" id="IPR007891">
    <property type="entry name" value="CHASE3"/>
</dbReference>
<dbReference type="PROSITE" id="PS50885">
    <property type="entry name" value="HAMP"/>
    <property type="match status" value="1"/>
</dbReference>
<evidence type="ECO:0000256" key="4">
    <source>
        <dbReference type="ARBA" id="ARBA00029447"/>
    </source>
</evidence>
<evidence type="ECO:0000313" key="9">
    <source>
        <dbReference type="EMBL" id="KGM00733.1"/>
    </source>
</evidence>
<dbReference type="EMBL" id="AXNT01000170">
    <property type="protein sequence ID" value="KGM00733.1"/>
    <property type="molecule type" value="Genomic_DNA"/>
</dbReference>
<dbReference type="GO" id="GO:0006935">
    <property type="term" value="P:chemotaxis"/>
    <property type="evidence" value="ECO:0007669"/>
    <property type="project" value="InterPro"/>
</dbReference>
<dbReference type="SMART" id="SM00304">
    <property type="entry name" value="HAMP"/>
    <property type="match status" value="1"/>
</dbReference>
<comment type="similarity">
    <text evidence="4">Belongs to the methyl-accepting chemotaxis (MCP) protein family.</text>
</comment>
<evidence type="ECO:0008006" key="11">
    <source>
        <dbReference type="Google" id="ProtNLM"/>
    </source>
</evidence>
<keyword evidence="6" id="KW-0472">Membrane</keyword>
<evidence type="ECO:0000259" key="8">
    <source>
        <dbReference type="PROSITE" id="PS50885"/>
    </source>
</evidence>
<dbReference type="GO" id="GO:0004888">
    <property type="term" value="F:transmembrane signaling receptor activity"/>
    <property type="evidence" value="ECO:0007669"/>
    <property type="project" value="InterPro"/>
</dbReference>
<dbReference type="PRINTS" id="PR00260">
    <property type="entry name" value="CHEMTRNSDUCR"/>
</dbReference>
<proteinExistence type="inferred from homology"/>
<dbReference type="PANTHER" id="PTHR32089:SF112">
    <property type="entry name" value="LYSOZYME-LIKE PROTEIN-RELATED"/>
    <property type="match status" value="1"/>
</dbReference>
<dbReference type="GO" id="GO:0007165">
    <property type="term" value="P:signal transduction"/>
    <property type="evidence" value="ECO:0007669"/>
    <property type="project" value="UniProtKB-KW"/>
</dbReference>
<evidence type="ECO:0000256" key="1">
    <source>
        <dbReference type="ARBA" id="ARBA00022692"/>
    </source>
</evidence>
<evidence type="ECO:0000256" key="6">
    <source>
        <dbReference type="SAM" id="Phobius"/>
    </source>
</evidence>
<keyword evidence="1 6" id="KW-0812">Transmembrane</keyword>
<evidence type="ECO:0000259" key="7">
    <source>
        <dbReference type="PROSITE" id="PS50111"/>
    </source>
</evidence>
<dbReference type="CDD" id="cd19410">
    <property type="entry name" value="HK9-like_sensor"/>
    <property type="match status" value="1"/>
</dbReference>
<dbReference type="InterPro" id="IPR004090">
    <property type="entry name" value="Chemotax_Me-accpt_rcpt"/>
</dbReference>
<dbReference type="SMART" id="SM00283">
    <property type="entry name" value="MA"/>
    <property type="match status" value="1"/>
</dbReference>
<dbReference type="RefSeq" id="WP_052104459.1">
    <property type="nucleotide sequence ID" value="NZ_AXNT01000170.1"/>
</dbReference>
<dbReference type="GO" id="GO:0016020">
    <property type="term" value="C:membrane"/>
    <property type="evidence" value="ECO:0007669"/>
    <property type="project" value="InterPro"/>
</dbReference>